<keyword evidence="2 7" id="KW-0728">SH3 domain</keyword>
<dbReference type="InterPro" id="IPR001060">
    <property type="entry name" value="FCH_dom"/>
</dbReference>
<name>A0ABD0JV49_9CAEN</name>
<comment type="subcellular location">
    <subcellularLocation>
        <location evidence="1">Cytoplasm</location>
        <location evidence="1">Cytoskeleton</location>
    </subcellularLocation>
</comment>
<organism evidence="12 13">
    <name type="scientific">Batillaria attramentaria</name>
    <dbReference type="NCBI Taxonomy" id="370345"/>
    <lineage>
        <taxon>Eukaryota</taxon>
        <taxon>Metazoa</taxon>
        <taxon>Spiralia</taxon>
        <taxon>Lophotrochozoa</taxon>
        <taxon>Mollusca</taxon>
        <taxon>Gastropoda</taxon>
        <taxon>Caenogastropoda</taxon>
        <taxon>Sorbeoconcha</taxon>
        <taxon>Cerithioidea</taxon>
        <taxon>Batillariidae</taxon>
        <taxon>Batillaria</taxon>
    </lineage>
</organism>
<dbReference type="CDD" id="cd11823">
    <property type="entry name" value="SH3_Nostrin"/>
    <property type="match status" value="1"/>
</dbReference>
<proteinExistence type="predicted"/>
<evidence type="ECO:0008006" key="14">
    <source>
        <dbReference type="Google" id="ProtNLM"/>
    </source>
</evidence>
<feature type="domain" description="F-BAR" evidence="11">
    <location>
        <begin position="36"/>
        <end position="295"/>
    </location>
</feature>
<sequence>MSHASFKCRRCQRSRSRSRMQRFSDIMPHPLQAAIQQFTYPFPMERLAQGYDGFEELRKFIKHGSEFSKEVAIILQERADVESAYAKGLNKLAQKLLKAVTTSVGSLADGWKAVGVAMEQEAELHKNLATGLLEDMSKPLKTLVEGQVKARKPIEVTVDKSYKTLQERRAEEFRSKKHSYACAKDHEKAEENVTTAKTKDISKLQKRCRQLQATLKKADKEYTENSYKAETARQDWDMTVAKASNQLQQLEEERMRSMQDYLNKYNSHVSVLAPKLTQIHACLNEAVISVDLRQDIHTVVQQKGVQGPRQPEQILIDCYAEDTQVSMNMDRRKEALRNYLIYIHQLIEKERKGKDGVQKLVDVYKSKPNFADPEAQEDTRQRLHQTMLMLNFLEASHWKINSCLCKLEARTQQQHPFDQYLHSSRDKQNYVVSTLKLPLSMALDDTADYSAYNLPNDYYMELAAGDDEFEDEFDDLPSPVGKCQALYDYAANEKDELSIKKGDEITVYEKLGDGWWQGEVNGRSGIFPSTYVQEL</sequence>
<dbReference type="InterPro" id="IPR057870">
    <property type="entry name" value="HR1_TOCA"/>
</dbReference>
<dbReference type="SMART" id="SM00055">
    <property type="entry name" value="FCH"/>
    <property type="match status" value="1"/>
</dbReference>
<dbReference type="Gene3D" id="1.20.1270.60">
    <property type="entry name" value="Arfaptin homology (AH) domain/BAR domain"/>
    <property type="match status" value="1"/>
</dbReference>
<evidence type="ECO:0000259" key="10">
    <source>
        <dbReference type="PROSITE" id="PS50002"/>
    </source>
</evidence>
<keyword evidence="13" id="KW-1185">Reference proteome</keyword>
<dbReference type="EMBL" id="JACVVK020000314">
    <property type="protein sequence ID" value="KAK7478954.1"/>
    <property type="molecule type" value="Genomic_DNA"/>
</dbReference>
<dbReference type="InterPro" id="IPR027267">
    <property type="entry name" value="AH/BAR_dom_sf"/>
</dbReference>
<comment type="caution">
    <text evidence="12">The sequence shown here is derived from an EMBL/GenBank/DDBJ whole genome shotgun (WGS) entry which is preliminary data.</text>
</comment>
<evidence type="ECO:0000256" key="1">
    <source>
        <dbReference type="ARBA" id="ARBA00004245"/>
    </source>
</evidence>
<evidence type="ECO:0000313" key="13">
    <source>
        <dbReference type="Proteomes" id="UP001519460"/>
    </source>
</evidence>
<dbReference type="InterPro" id="IPR035656">
    <property type="entry name" value="Nostrin_SH3"/>
</dbReference>
<feature type="domain" description="SH3" evidence="10">
    <location>
        <begin position="478"/>
        <end position="535"/>
    </location>
</feature>
<accession>A0ABD0JV49</accession>
<dbReference type="PROSITE" id="PS51741">
    <property type="entry name" value="F_BAR"/>
    <property type="match status" value="1"/>
</dbReference>
<keyword evidence="3" id="KW-0963">Cytoplasm</keyword>
<dbReference type="Pfam" id="PF25610">
    <property type="entry name" value="HR1_TOCA"/>
    <property type="match status" value="1"/>
</dbReference>
<evidence type="ECO:0000256" key="6">
    <source>
        <dbReference type="ARBA" id="ARBA00023212"/>
    </source>
</evidence>
<dbReference type="InterPro" id="IPR001452">
    <property type="entry name" value="SH3_domain"/>
</dbReference>
<dbReference type="Pfam" id="PF00611">
    <property type="entry name" value="FCH"/>
    <property type="match status" value="1"/>
</dbReference>
<dbReference type="InterPro" id="IPR031160">
    <property type="entry name" value="F_BAR_dom"/>
</dbReference>
<evidence type="ECO:0000256" key="8">
    <source>
        <dbReference type="PROSITE-ProRule" id="PRU01077"/>
    </source>
</evidence>
<dbReference type="Proteomes" id="UP001519460">
    <property type="component" value="Unassembled WGS sequence"/>
</dbReference>
<keyword evidence="5 8" id="KW-0175">Coiled coil</keyword>
<dbReference type="AlphaFoldDB" id="A0ABD0JV49"/>
<dbReference type="Gene3D" id="6.10.140.470">
    <property type="match status" value="1"/>
</dbReference>
<dbReference type="PANTHER" id="PTHR23065:SF7">
    <property type="entry name" value="NOSTRIN, ISOFORM H"/>
    <property type="match status" value="1"/>
</dbReference>
<evidence type="ECO:0000256" key="5">
    <source>
        <dbReference type="ARBA" id="ARBA00023054"/>
    </source>
</evidence>
<dbReference type="PANTHER" id="PTHR23065">
    <property type="entry name" value="PROLINE-SERINE-THREONINE PHOSPHATASE INTERACTING PROTEIN 1"/>
    <property type="match status" value="1"/>
</dbReference>
<dbReference type="GO" id="GO:0043226">
    <property type="term" value="C:organelle"/>
    <property type="evidence" value="ECO:0007669"/>
    <property type="project" value="UniProtKB-ARBA"/>
</dbReference>
<protein>
    <recommendedName>
        <fullName evidence="14">Nostrin</fullName>
    </recommendedName>
</protein>
<dbReference type="PRINTS" id="PR00499">
    <property type="entry name" value="P67PHOX"/>
</dbReference>
<keyword evidence="6" id="KW-0206">Cytoskeleton</keyword>
<dbReference type="SMART" id="SM00326">
    <property type="entry name" value="SH3"/>
    <property type="match status" value="1"/>
</dbReference>
<dbReference type="PRINTS" id="PR00452">
    <property type="entry name" value="SH3DOMAIN"/>
</dbReference>
<dbReference type="PROSITE" id="PS50002">
    <property type="entry name" value="SH3"/>
    <property type="match status" value="1"/>
</dbReference>
<evidence type="ECO:0000259" key="11">
    <source>
        <dbReference type="PROSITE" id="PS51741"/>
    </source>
</evidence>
<reference evidence="12 13" key="1">
    <citation type="journal article" date="2023" name="Sci. Data">
        <title>Genome assembly of the Korean intertidal mud-creeper Batillaria attramentaria.</title>
        <authorList>
            <person name="Patra A.K."/>
            <person name="Ho P.T."/>
            <person name="Jun S."/>
            <person name="Lee S.J."/>
            <person name="Kim Y."/>
            <person name="Won Y.J."/>
        </authorList>
    </citation>
    <scope>NUCLEOTIDE SEQUENCE [LARGE SCALE GENOMIC DNA]</scope>
    <source>
        <strain evidence="12">Wonlab-2016</strain>
    </source>
</reference>
<dbReference type="SUPFAM" id="SSF103657">
    <property type="entry name" value="BAR/IMD domain-like"/>
    <property type="match status" value="1"/>
</dbReference>
<dbReference type="InterPro" id="IPR036028">
    <property type="entry name" value="SH3-like_dom_sf"/>
</dbReference>
<evidence type="ECO:0000256" key="3">
    <source>
        <dbReference type="ARBA" id="ARBA00022490"/>
    </source>
</evidence>
<dbReference type="FunFam" id="2.30.30.40:FF:000072">
    <property type="entry name" value="Unconventional Myosin IB"/>
    <property type="match status" value="1"/>
</dbReference>
<dbReference type="Pfam" id="PF00018">
    <property type="entry name" value="SH3_1"/>
    <property type="match status" value="1"/>
</dbReference>
<dbReference type="Gene3D" id="2.30.30.40">
    <property type="entry name" value="SH3 Domains"/>
    <property type="match status" value="1"/>
</dbReference>
<evidence type="ECO:0000256" key="2">
    <source>
        <dbReference type="ARBA" id="ARBA00022443"/>
    </source>
</evidence>
<evidence type="ECO:0000313" key="12">
    <source>
        <dbReference type="EMBL" id="KAK7478954.1"/>
    </source>
</evidence>
<gene>
    <name evidence="12" type="ORF">BaRGS_00029821</name>
</gene>
<keyword evidence="4" id="KW-0597">Phosphoprotein</keyword>
<dbReference type="SUPFAM" id="SSF50044">
    <property type="entry name" value="SH3-domain"/>
    <property type="match status" value="1"/>
</dbReference>
<evidence type="ECO:0000256" key="4">
    <source>
        <dbReference type="ARBA" id="ARBA00022553"/>
    </source>
</evidence>
<evidence type="ECO:0000256" key="7">
    <source>
        <dbReference type="PROSITE-ProRule" id="PRU00192"/>
    </source>
</evidence>
<feature type="coiled-coil region" evidence="9">
    <location>
        <begin position="201"/>
        <end position="260"/>
    </location>
</feature>
<evidence type="ECO:0000256" key="9">
    <source>
        <dbReference type="SAM" id="Coils"/>
    </source>
</evidence>